<dbReference type="PANTHER" id="PTHR43712:SF2">
    <property type="entry name" value="O-METHYLTRANSFERASE CICE"/>
    <property type="match status" value="1"/>
</dbReference>
<keyword evidence="2" id="KW-0808">Transferase</keyword>
<keyword evidence="8" id="KW-1185">Reference proteome</keyword>
<evidence type="ECO:0000313" key="7">
    <source>
        <dbReference type="EMBL" id="SCL71329.1"/>
    </source>
</evidence>
<dbReference type="AlphaFoldDB" id="A0A1C6VYB9"/>
<protein>
    <submittedName>
        <fullName evidence="7">Dimerisation domain-containing protein</fullName>
    </submittedName>
</protein>
<feature type="active site" description="Proton acceptor" evidence="4">
    <location>
        <position position="252"/>
    </location>
</feature>
<dbReference type="SUPFAM" id="SSF46785">
    <property type="entry name" value="Winged helix' DNA-binding domain"/>
    <property type="match status" value="1"/>
</dbReference>
<accession>A0A1C6VYB9</accession>
<dbReference type="InterPro" id="IPR012967">
    <property type="entry name" value="COMT_dimerisation"/>
</dbReference>
<dbReference type="PIRSF" id="PIRSF005739">
    <property type="entry name" value="O-mtase"/>
    <property type="match status" value="1"/>
</dbReference>
<dbReference type="InterPro" id="IPR001077">
    <property type="entry name" value="COMT_C"/>
</dbReference>
<evidence type="ECO:0000259" key="5">
    <source>
        <dbReference type="Pfam" id="PF00891"/>
    </source>
</evidence>
<dbReference type="Pfam" id="PF00891">
    <property type="entry name" value="Methyltransf_2"/>
    <property type="match status" value="1"/>
</dbReference>
<proteinExistence type="predicted"/>
<evidence type="ECO:0000256" key="3">
    <source>
        <dbReference type="ARBA" id="ARBA00022691"/>
    </source>
</evidence>
<organism evidence="7 8">
    <name type="scientific">Micromonospora citrea</name>
    <dbReference type="NCBI Taxonomy" id="47855"/>
    <lineage>
        <taxon>Bacteria</taxon>
        <taxon>Bacillati</taxon>
        <taxon>Actinomycetota</taxon>
        <taxon>Actinomycetes</taxon>
        <taxon>Micromonosporales</taxon>
        <taxon>Micromonosporaceae</taxon>
        <taxon>Micromonospora</taxon>
    </lineage>
</organism>
<dbReference type="EMBL" id="FMHZ01000002">
    <property type="protein sequence ID" value="SCL71329.1"/>
    <property type="molecule type" value="Genomic_DNA"/>
</dbReference>
<keyword evidence="3" id="KW-0949">S-adenosyl-L-methionine</keyword>
<dbReference type="InterPro" id="IPR036388">
    <property type="entry name" value="WH-like_DNA-bd_sf"/>
</dbReference>
<dbReference type="InterPro" id="IPR036390">
    <property type="entry name" value="WH_DNA-bd_sf"/>
</dbReference>
<feature type="domain" description="O-methyltransferase dimerisation" evidence="6">
    <location>
        <begin position="18"/>
        <end position="92"/>
    </location>
</feature>
<dbReference type="Gene3D" id="3.40.50.150">
    <property type="entry name" value="Vaccinia Virus protein VP39"/>
    <property type="match status" value="1"/>
</dbReference>
<dbReference type="STRING" id="47855.GA0070606_5685"/>
<dbReference type="InterPro" id="IPR029063">
    <property type="entry name" value="SAM-dependent_MTases_sf"/>
</dbReference>
<evidence type="ECO:0000256" key="1">
    <source>
        <dbReference type="ARBA" id="ARBA00022603"/>
    </source>
</evidence>
<keyword evidence="1" id="KW-0489">Methyltransferase</keyword>
<dbReference type="PROSITE" id="PS51683">
    <property type="entry name" value="SAM_OMT_II"/>
    <property type="match status" value="1"/>
</dbReference>
<dbReference type="PANTHER" id="PTHR43712">
    <property type="entry name" value="PUTATIVE (AFU_ORTHOLOGUE AFUA_4G14580)-RELATED"/>
    <property type="match status" value="1"/>
</dbReference>
<gene>
    <name evidence="7" type="ORF">GA0070606_5685</name>
</gene>
<name>A0A1C6VYB9_9ACTN</name>
<dbReference type="GO" id="GO:0032259">
    <property type="term" value="P:methylation"/>
    <property type="evidence" value="ECO:0007669"/>
    <property type="project" value="UniProtKB-KW"/>
</dbReference>
<reference evidence="8" key="1">
    <citation type="submission" date="2016-06" db="EMBL/GenBank/DDBJ databases">
        <authorList>
            <person name="Varghese N."/>
            <person name="Submissions Spin"/>
        </authorList>
    </citation>
    <scope>NUCLEOTIDE SEQUENCE [LARGE SCALE GENOMIC DNA]</scope>
    <source>
        <strain evidence="8">DSM 43903</strain>
    </source>
</reference>
<dbReference type="InterPro" id="IPR016461">
    <property type="entry name" value="COMT-like"/>
</dbReference>
<dbReference type="Pfam" id="PF08100">
    <property type="entry name" value="Dimerisation"/>
    <property type="match status" value="1"/>
</dbReference>
<dbReference type="Gene3D" id="1.10.287.1350">
    <property type="match status" value="1"/>
</dbReference>
<dbReference type="OrthoDB" id="3804952at2"/>
<dbReference type="GO" id="GO:0046983">
    <property type="term" value="F:protein dimerization activity"/>
    <property type="evidence" value="ECO:0007669"/>
    <property type="project" value="InterPro"/>
</dbReference>
<sequence length="356" mass="37892">MELTPTAARPGLRHRMQQLIYGFFTAQTLHVAVRLRIPDLLADGPRDAADLAAATGADAPSLRRLLRALVHLEVLDEPSPGTFALTEQGEVLRADVTGSMRELVLLLSGPESWAAWGRLEHSVRTGEVAWDHVHGRSCFDHLMADPGRQAAFNAAMAEGSRAFVPTLLSAYDFGDLDTVVDVGGGSGALLAGVLAAHPHLRGTVLDTPDGVADAARTVAEQGVADRCRVEAGDFFVSVPPGADAYVLKSVLHDWDDEQCLRILRTVRRAARPDSRLLLIESLMPATVTTAPSVAQVVMNDLNMMVCHGGRERTVAEFRELLRAAGFRLESVTPCPAPSVVGVVEAVPSPAAPADGG</sequence>
<evidence type="ECO:0000259" key="6">
    <source>
        <dbReference type="Pfam" id="PF08100"/>
    </source>
</evidence>
<evidence type="ECO:0000256" key="2">
    <source>
        <dbReference type="ARBA" id="ARBA00022679"/>
    </source>
</evidence>
<evidence type="ECO:0000256" key="4">
    <source>
        <dbReference type="PIRSR" id="PIRSR005739-1"/>
    </source>
</evidence>
<dbReference type="Proteomes" id="UP000199001">
    <property type="component" value="Unassembled WGS sequence"/>
</dbReference>
<feature type="domain" description="O-methyltransferase C-terminal" evidence="5">
    <location>
        <begin position="116"/>
        <end position="327"/>
    </location>
</feature>
<dbReference type="RefSeq" id="WP_091106243.1">
    <property type="nucleotide sequence ID" value="NZ_FMHZ01000002.1"/>
</dbReference>
<dbReference type="SUPFAM" id="SSF53335">
    <property type="entry name" value="S-adenosyl-L-methionine-dependent methyltransferases"/>
    <property type="match status" value="1"/>
</dbReference>
<dbReference type="GO" id="GO:0008171">
    <property type="term" value="F:O-methyltransferase activity"/>
    <property type="evidence" value="ECO:0007669"/>
    <property type="project" value="InterPro"/>
</dbReference>
<dbReference type="Gene3D" id="1.10.10.10">
    <property type="entry name" value="Winged helix-like DNA-binding domain superfamily/Winged helix DNA-binding domain"/>
    <property type="match status" value="1"/>
</dbReference>
<evidence type="ECO:0000313" key="8">
    <source>
        <dbReference type="Proteomes" id="UP000199001"/>
    </source>
</evidence>